<gene>
    <name evidence="2" type="ORF">S01H4_49034</name>
</gene>
<evidence type="ECO:0000256" key="1">
    <source>
        <dbReference type="SAM" id="Phobius"/>
    </source>
</evidence>
<accession>X1CIS3</accession>
<reference evidence="2" key="1">
    <citation type="journal article" date="2014" name="Front. Microbiol.">
        <title>High frequency of phylogenetically diverse reductive dehalogenase-homologous genes in deep subseafloor sedimentary metagenomes.</title>
        <authorList>
            <person name="Kawai M."/>
            <person name="Futagami T."/>
            <person name="Toyoda A."/>
            <person name="Takaki Y."/>
            <person name="Nishi S."/>
            <person name="Hori S."/>
            <person name="Arai W."/>
            <person name="Tsubouchi T."/>
            <person name="Morono Y."/>
            <person name="Uchiyama I."/>
            <person name="Ito T."/>
            <person name="Fujiyama A."/>
            <person name="Inagaki F."/>
            <person name="Takami H."/>
        </authorList>
    </citation>
    <scope>NUCLEOTIDE SEQUENCE</scope>
    <source>
        <strain evidence="2">Expedition CK06-06</strain>
    </source>
</reference>
<comment type="caution">
    <text evidence="2">The sequence shown here is derived from an EMBL/GenBank/DDBJ whole genome shotgun (WGS) entry which is preliminary data.</text>
</comment>
<protein>
    <recommendedName>
        <fullName evidence="3">Zinc-ribbon domain-containing protein</fullName>
    </recommendedName>
</protein>
<dbReference type="EMBL" id="BART01027692">
    <property type="protein sequence ID" value="GAG96143.1"/>
    <property type="molecule type" value="Genomic_DNA"/>
</dbReference>
<keyword evidence="1" id="KW-0812">Transmembrane</keyword>
<evidence type="ECO:0000313" key="2">
    <source>
        <dbReference type="EMBL" id="GAG96143.1"/>
    </source>
</evidence>
<sequence length="232" mass="26333">ERGFVYVPDSEPVLLTSESSVGGISIEEHQEMTGTPIWDPDRDIEMIFHISDNTGMAEGQVHFQLLHYYLFAADRTILSSSVIAQSSFNDEAFIGWFDVPDEPIPLPDEEEYQLNVGNEIFVLLFFIRDSQGNYIVEPVFFTVYDSLSLDLDLLFVFGAIFIGIIGAIIFFVRRSSRNRIDPYSYGYSVTYPQAPVSTKVTSTRTKFCIHCGEKIPWLASFCSHCGKNMDFK</sequence>
<feature type="transmembrane region" description="Helical" evidence="1">
    <location>
        <begin position="153"/>
        <end position="172"/>
    </location>
</feature>
<name>X1CIS3_9ZZZZ</name>
<keyword evidence="1" id="KW-0472">Membrane</keyword>
<organism evidence="2">
    <name type="scientific">marine sediment metagenome</name>
    <dbReference type="NCBI Taxonomy" id="412755"/>
    <lineage>
        <taxon>unclassified sequences</taxon>
        <taxon>metagenomes</taxon>
        <taxon>ecological metagenomes</taxon>
    </lineage>
</organism>
<feature type="non-terminal residue" evidence="2">
    <location>
        <position position="1"/>
    </location>
</feature>
<keyword evidence="1" id="KW-1133">Transmembrane helix</keyword>
<evidence type="ECO:0008006" key="3">
    <source>
        <dbReference type="Google" id="ProtNLM"/>
    </source>
</evidence>
<dbReference type="AlphaFoldDB" id="X1CIS3"/>
<proteinExistence type="predicted"/>